<sequence>MVKFGFYISLIFLFIDLLILLLTMLERFYWIFKKIESDLITIAIKKSNFVIKNKIKVHKMFTESICVIENLTNRTNKKLFYKFLIFAIYFSLVFWISFNINEFSTSFFQIFHLVFYSFFTITWMSILFSIIYRIFRIKKMVKIKNKISSDDKAKLFYLNLNNKKDTDLFHTGSIKNLKASGILINKLEQNTEIIISYNSIGYKNVFNINKQKIMLNRDILLYKLNGNKEKARIIHYLLVVYSNYEKEEFYNANYNENINYFLYLEKYYKK</sequence>
<evidence type="ECO:0000313" key="3">
    <source>
        <dbReference type="Proteomes" id="UP000290985"/>
    </source>
</evidence>
<accession>A0A449B3B1</accession>
<protein>
    <submittedName>
        <fullName evidence="2">Uncharacterized protein</fullName>
    </submittedName>
</protein>
<keyword evidence="1" id="KW-0812">Transmembrane</keyword>
<proteinExistence type="predicted"/>
<feature type="transmembrane region" description="Helical" evidence="1">
    <location>
        <begin position="6"/>
        <end position="25"/>
    </location>
</feature>
<feature type="transmembrane region" description="Helical" evidence="1">
    <location>
        <begin position="79"/>
        <end position="98"/>
    </location>
</feature>
<evidence type="ECO:0000313" key="2">
    <source>
        <dbReference type="EMBL" id="VEU75051.1"/>
    </source>
</evidence>
<dbReference type="Proteomes" id="UP000290985">
    <property type="component" value="Chromosome"/>
</dbReference>
<evidence type="ECO:0000256" key="1">
    <source>
        <dbReference type="SAM" id="Phobius"/>
    </source>
</evidence>
<dbReference type="AlphaFoldDB" id="A0A449B3B1"/>
<organism evidence="2 3">
    <name type="scientific">Mycoplasmopsis citelli</name>
    <dbReference type="NCBI Taxonomy" id="171281"/>
    <lineage>
        <taxon>Bacteria</taxon>
        <taxon>Bacillati</taxon>
        <taxon>Mycoplasmatota</taxon>
        <taxon>Mycoplasmoidales</taxon>
        <taxon>Metamycoplasmataceae</taxon>
        <taxon>Mycoplasmopsis</taxon>
    </lineage>
</organism>
<feature type="transmembrane region" description="Helical" evidence="1">
    <location>
        <begin position="110"/>
        <end position="135"/>
    </location>
</feature>
<gene>
    <name evidence="2" type="ORF">NCTC10181_00928</name>
</gene>
<name>A0A449B3B1_9BACT</name>
<dbReference type="KEGG" id="mcit:NCTC10181_00928"/>
<reference evidence="2 3" key="1">
    <citation type="submission" date="2019-01" db="EMBL/GenBank/DDBJ databases">
        <authorList>
            <consortium name="Pathogen Informatics"/>
        </authorList>
    </citation>
    <scope>NUCLEOTIDE SEQUENCE [LARGE SCALE GENOMIC DNA]</scope>
    <source>
        <strain evidence="2 3">NCTC10181</strain>
    </source>
</reference>
<keyword evidence="3" id="KW-1185">Reference proteome</keyword>
<keyword evidence="1" id="KW-1133">Transmembrane helix</keyword>
<keyword evidence="1" id="KW-0472">Membrane</keyword>
<dbReference type="EMBL" id="LR215036">
    <property type="protein sequence ID" value="VEU75051.1"/>
    <property type="molecule type" value="Genomic_DNA"/>
</dbReference>